<name>A0A0B7BUF1_9EUPU</name>
<gene>
    <name evidence="2" type="primary">ORF212434</name>
</gene>
<dbReference type="CDD" id="cd22286">
    <property type="entry name" value="HD_PAXX_N"/>
    <property type="match status" value="1"/>
</dbReference>
<dbReference type="PANTHER" id="PTHR28586">
    <property type="entry name" value="PROTEIN PAXX"/>
    <property type="match status" value="1"/>
</dbReference>
<dbReference type="GO" id="GO:0060090">
    <property type="term" value="F:molecular adaptor activity"/>
    <property type="evidence" value="ECO:0007669"/>
    <property type="project" value="TreeGrafter"/>
</dbReference>
<evidence type="ECO:0000256" key="1">
    <source>
        <dbReference type="SAM" id="Coils"/>
    </source>
</evidence>
<dbReference type="GO" id="GO:0006303">
    <property type="term" value="P:double-strand break repair via nonhomologous end joining"/>
    <property type="evidence" value="ECO:0007669"/>
    <property type="project" value="InterPro"/>
</dbReference>
<dbReference type="InterPro" id="IPR027873">
    <property type="entry name" value="PAXX"/>
</dbReference>
<keyword evidence="1" id="KW-0175">Coiled coil</keyword>
<dbReference type="GO" id="GO:0070419">
    <property type="term" value="C:nonhomologous end joining complex"/>
    <property type="evidence" value="ECO:0007669"/>
    <property type="project" value="TreeGrafter"/>
</dbReference>
<dbReference type="Pfam" id="PF15384">
    <property type="entry name" value="PAXX"/>
    <property type="match status" value="1"/>
</dbReference>
<dbReference type="PANTHER" id="PTHR28586:SF1">
    <property type="entry name" value="PROTEIN PAXX"/>
    <property type="match status" value="1"/>
</dbReference>
<dbReference type="InterPro" id="IPR054134">
    <property type="entry name" value="PAXX_N"/>
</dbReference>
<protein>
    <submittedName>
        <fullName evidence="2">Uncharacterized protein</fullName>
    </submittedName>
</protein>
<dbReference type="EMBL" id="HACG01049672">
    <property type="protein sequence ID" value="CEK96537.1"/>
    <property type="molecule type" value="Transcribed_RNA"/>
</dbReference>
<reference evidence="2" key="1">
    <citation type="submission" date="2014-12" db="EMBL/GenBank/DDBJ databases">
        <title>Insight into the proteome of Arion vulgaris.</title>
        <authorList>
            <person name="Aradska J."/>
            <person name="Bulat T."/>
            <person name="Smidak R."/>
            <person name="Sarate P."/>
            <person name="Gangsoo J."/>
            <person name="Sialana F."/>
            <person name="Bilban M."/>
            <person name="Lubec G."/>
        </authorList>
    </citation>
    <scope>NUCLEOTIDE SEQUENCE</scope>
    <source>
        <tissue evidence="2">Skin</tissue>
    </source>
</reference>
<feature type="coiled-coil region" evidence="1">
    <location>
        <begin position="129"/>
        <end position="156"/>
    </location>
</feature>
<dbReference type="AlphaFoldDB" id="A0A0B7BUF1"/>
<dbReference type="GO" id="GO:0005634">
    <property type="term" value="C:nucleus"/>
    <property type="evidence" value="ECO:0007669"/>
    <property type="project" value="TreeGrafter"/>
</dbReference>
<organism evidence="2">
    <name type="scientific">Arion vulgaris</name>
    <dbReference type="NCBI Taxonomy" id="1028688"/>
    <lineage>
        <taxon>Eukaryota</taxon>
        <taxon>Metazoa</taxon>
        <taxon>Spiralia</taxon>
        <taxon>Lophotrochozoa</taxon>
        <taxon>Mollusca</taxon>
        <taxon>Gastropoda</taxon>
        <taxon>Heterobranchia</taxon>
        <taxon>Euthyneura</taxon>
        <taxon>Panpulmonata</taxon>
        <taxon>Eupulmonata</taxon>
        <taxon>Stylommatophora</taxon>
        <taxon>Helicina</taxon>
        <taxon>Arionoidea</taxon>
        <taxon>Arionidae</taxon>
        <taxon>Arion</taxon>
    </lineage>
</organism>
<sequence length="206" mass="22284">MTMSDFASVLSNAKVDELQKIITNGRVKYLCFTKCKDSKSWVLNVTDGVYVWLLDLDEDGLETQRDLSGVDSVDTFLNRFRNGFQSGDITVGRVDTKVTLSVGKCGSAIELDLFEAKAAEKKLELQSVLFRLAESCSELEVQLAAANQQIDTLKTQKASGGGVVLNLGPKKGAGQSKANVRKVGMSVINPSSRKRKAATGVVFEGN</sequence>
<dbReference type="GO" id="GO:0035861">
    <property type="term" value="C:site of double-strand break"/>
    <property type="evidence" value="ECO:0007669"/>
    <property type="project" value="TreeGrafter"/>
</dbReference>
<evidence type="ECO:0000313" key="2">
    <source>
        <dbReference type="EMBL" id="CEK96537.1"/>
    </source>
</evidence>
<proteinExistence type="predicted"/>
<accession>A0A0B7BUF1</accession>